<dbReference type="AlphaFoldDB" id="A0A1B2JFF0"/>
<sequence length="113" mass="12859">MIWMPQILASLGDWFHGVRSTVASHLFPGFGTVECYCESVYECTACSWLQIMLEMTYYLTKRASVDLLFLPTYGSLKFHIGSSYKEGTHFQAEPVVTLSRGNRSIKFCSNVRD</sequence>
<organism evidence="1 2">
    <name type="scientific">Komagataella pastoris</name>
    <name type="common">Yeast</name>
    <name type="synonym">Pichia pastoris</name>
    <dbReference type="NCBI Taxonomy" id="4922"/>
    <lineage>
        <taxon>Eukaryota</taxon>
        <taxon>Fungi</taxon>
        <taxon>Dikarya</taxon>
        <taxon>Ascomycota</taxon>
        <taxon>Saccharomycotina</taxon>
        <taxon>Pichiomycetes</taxon>
        <taxon>Pichiales</taxon>
        <taxon>Pichiaceae</taxon>
        <taxon>Komagataella</taxon>
    </lineage>
</organism>
<reference evidence="1 2" key="1">
    <citation type="submission" date="2016-02" db="EMBL/GenBank/DDBJ databases">
        <title>Comparative genomic and transcriptomic foundation for Pichia pastoris.</title>
        <authorList>
            <person name="Love K.R."/>
            <person name="Shah K.A."/>
            <person name="Whittaker C.A."/>
            <person name="Wu J."/>
            <person name="Bartlett M.C."/>
            <person name="Ma D."/>
            <person name="Leeson R.L."/>
            <person name="Priest M."/>
            <person name="Young S.K."/>
            <person name="Love J.C."/>
        </authorList>
    </citation>
    <scope>NUCLEOTIDE SEQUENCE [LARGE SCALE GENOMIC DNA]</scope>
    <source>
        <strain evidence="1 2">ATCC 28485</strain>
    </source>
</reference>
<accession>A0A1B2JFF0</accession>
<evidence type="ECO:0000313" key="1">
    <source>
        <dbReference type="EMBL" id="ANZ76794.1"/>
    </source>
</evidence>
<keyword evidence="2" id="KW-1185">Reference proteome</keyword>
<protein>
    <submittedName>
        <fullName evidence="1">BA75_04339T0</fullName>
    </submittedName>
</protein>
<gene>
    <name evidence="1" type="ORF">ATY40_BA7504339</name>
</gene>
<name>A0A1B2JFF0_PICPA</name>
<dbReference type="Proteomes" id="UP000094565">
    <property type="component" value="Chromosome 3"/>
</dbReference>
<dbReference type="EMBL" id="CP014586">
    <property type="protein sequence ID" value="ANZ76794.1"/>
    <property type="molecule type" value="Genomic_DNA"/>
</dbReference>
<evidence type="ECO:0000313" key="2">
    <source>
        <dbReference type="Proteomes" id="UP000094565"/>
    </source>
</evidence>
<proteinExistence type="predicted"/>